<accession>A0ACC2ITN5</accession>
<sequence>MRSSLVLSAIAAFAAVSAQDIDFAGVDATPDPVINIIPGLKEQIVPFDEGKAIAAVASQIAADPLDVKPVSQPTAAAKIERHSKRATCDVEPSNPNTYAFDLSSAAKFRADSKIASVAKAASTPSGYFNTFTNLQGASSAYGYLGYKVVTSYDPAECASECDSKSGCLGFNIFVERDPSKNPGPECKDPEAIANIKCSFWGGPVYTDTATNTGQWREQFEVAIAGSNGYTSLATQSADGYKQTELKNSAINAPLDCNKQGSYMGYQLFTAGAFDAKLCATACQQHNKYAVEHPPANGKPQLCRYFNTYILLKNGVSEGQYCSMYTQEWDQSFATNDGQGRGDDHYTIQYSFGFTDSTDDGVPVCPNDLSYLKSSGQEFCTSFISYSQPATTATATATATTVLTPLVQIVTVTRTSTAYTTNTGVVTAYPGQFDRRHARRAENSTAEIKTDIIVDPYEIAVVAIKTITNEDDPSLPKLNDTMAAQLKGMQKRAIATPASITAWSTSKISAACSLIATDTSTITATTTATVTVTTDAPRSTVETLQFQTVVVAQSTCTIPRPQPTAPSYTKICGGEPSDGVPMVPGESDRSWYWEIFDLALPFSVKIFDAESTQITLTVRGQIIVGAYTFNVFQDELYVYGPGWREGIFYRVDGPVGSRKIHFSWFASSYYWGHERFHVTATFDEAKPGVLVSKIFDTWGQTSPRRTISVEGNGKRIPFAWTSSNNVHEGQEITFDTNAGTVSSKDFDRINCCSKTGWEWHVCSEI</sequence>
<proteinExistence type="predicted"/>
<reference evidence="1" key="1">
    <citation type="submission" date="2022-11" db="EMBL/GenBank/DDBJ databases">
        <title>Genome Sequence of Boeremia exigua.</title>
        <authorList>
            <person name="Buettner E."/>
        </authorList>
    </citation>
    <scope>NUCLEOTIDE SEQUENCE</scope>
    <source>
        <strain evidence="1">CU02</strain>
    </source>
</reference>
<comment type="caution">
    <text evidence="1">The sequence shown here is derived from an EMBL/GenBank/DDBJ whole genome shotgun (WGS) entry which is preliminary data.</text>
</comment>
<name>A0ACC2ITN5_9PLEO</name>
<keyword evidence="2" id="KW-1185">Reference proteome</keyword>
<organism evidence="1 2">
    <name type="scientific">Boeremia exigua</name>
    <dbReference type="NCBI Taxonomy" id="749465"/>
    <lineage>
        <taxon>Eukaryota</taxon>
        <taxon>Fungi</taxon>
        <taxon>Dikarya</taxon>
        <taxon>Ascomycota</taxon>
        <taxon>Pezizomycotina</taxon>
        <taxon>Dothideomycetes</taxon>
        <taxon>Pleosporomycetidae</taxon>
        <taxon>Pleosporales</taxon>
        <taxon>Pleosporineae</taxon>
        <taxon>Didymellaceae</taxon>
        <taxon>Boeremia</taxon>
    </lineage>
</organism>
<evidence type="ECO:0000313" key="1">
    <source>
        <dbReference type="EMBL" id="KAJ8118472.1"/>
    </source>
</evidence>
<dbReference type="EMBL" id="JAPHNI010000018">
    <property type="protein sequence ID" value="KAJ8118472.1"/>
    <property type="molecule type" value="Genomic_DNA"/>
</dbReference>
<evidence type="ECO:0000313" key="2">
    <source>
        <dbReference type="Proteomes" id="UP001153331"/>
    </source>
</evidence>
<dbReference type="Proteomes" id="UP001153331">
    <property type="component" value="Unassembled WGS sequence"/>
</dbReference>
<gene>
    <name evidence="1" type="ORF">OPT61_g546</name>
</gene>
<protein>
    <submittedName>
        <fullName evidence="1">Uncharacterized protein</fullName>
    </submittedName>
</protein>